<dbReference type="Pfam" id="PF04542">
    <property type="entry name" value="Sigma70_r2"/>
    <property type="match status" value="1"/>
</dbReference>
<dbReference type="PANTHER" id="PTHR47756">
    <property type="entry name" value="BLL6612 PROTEIN-RELATED"/>
    <property type="match status" value="1"/>
</dbReference>
<dbReference type="Pfam" id="PF20239">
    <property type="entry name" value="DUF6596"/>
    <property type="match status" value="1"/>
</dbReference>
<feature type="domain" description="RNA polymerase sigma-70 region 2" evidence="1">
    <location>
        <begin position="18"/>
        <end position="83"/>
    </location>
</feature>
<dbReference type="Pfam" id="PF08281">
    <property type="entry name" value="Sigma70_r4_2"/>
    <property type="match status" value="1"/>
</dbReference>
<dbReference type="InterPro" id="IPR014284">
    <property type="entry name" value="RNA_pol_sigma-70_dom"/>
</dbReference>
<organism evidence="4 5">
    <name type="scientific">Mesorhizobium robiniae</name>
    <dbReference type="NCBI Taxonomy" id="559315"/>
    <lineage>
        <taxon>Bacteria</taxon>
        <taxon>Pseudomonadati</taxon>
        <taxon>Pseudomonadota</taxon>
        <taxon>Alphaproteobacteria</taxon>
        <taxon>Hyphomicrobiales</taxon>
        <taxon>Phyllobacteriaceae</taxon>
        <taxon>Mesorhizobium</taxon>
    </lineage>
</organism>
<keyword evidence="5" id="KW-1185">Reference proteome</keyword>
<evidence type="ECO:0000259" key="3">
    <source>
        <dbReference type="Pfam" id="PF20239"/>
    </source>
</evidence>
<evidence type="ECO:0000313" key="5">
    <source>
        <dbReference type="Proteomes" id="UP001549204"/>
    </source>
</evidence>
<dbReference type="Gene3D" id="1.25.40.10">
    <property type="entry name" value="Tetratricopeptide repeat domain"/>
    <property type="match status" value="1"/>
</dbReference>
<dbReference type="InterPro" id="IPR046531">
    <property type="entry name" value="DUF6596"/>
</dbReference>
<dbReference type="InterPro" id="IPR011990">
    <property type="entry name" value="TPR-like_helical_dom_sf"/>
</dbReference>
<dbReference type="InterPro" id="IPR007627">
    <property type="entry name" value="RNA_pol_sigma70_r2"/>
</dbReference>
<evidence type="ECO:0000259" key="2">
    <source>
        <dbReference type="Pfam" id="PF08281"/>
    </source>
</evidence>
<dbReference type="InterPro" id="IPR013324">
    <property type="entry name" value="RNA_pol_sigma_r3/r4-like"/>
</dbReference>
<dbReference type="InterPro" id="IPR013325">
    <property type="entry name" value="RNA_pol_sigma_r2"/>
</dbReference>
<proteinExistence type="predicted"/>
<sequence length="418" mass="46036">MPAAATADVVAEAIEKIVRHDGGRLLSLLVAILRDFQLAEDSFQDALESALLHWQRSGVPASPSAWLMRTAQRKAIDRIRRAASFRTKSAELAALIALDNEAIEPAEDNAIADERLKLIFTCCHPALERQTSVALTLRSIGGLKTEEIARAYLVSHDSMAQRLVRARHKIVRAGIPYEVPGPEGWRDRLDAVLAVIYLIFNEGYAASSEQHLRVDLCEEAIRLCRILLALIPHEAEVEGLLALMLLHRSRFVTRMGAPGEIITLERQNRSGWDRKGIEEGAALLVRALRRGRPGSYQLQAAIAAVHAEAESFAATDWQEIALIYDALIAVQPNPVFELNRIVALSYAKGPEAALTRLGLVGAALASYQPYHAVRADILARLGEVTLAREAFDAAIRLSGTDAERKYLMGRRDELAMPE</sequence>
<dbReference type="EMBL" id="JBEPMC010000008">
    <property type="protein sequence ID" value="MET3581471.1"/>
    <property type="molecule type" value="Genomic_DNA"/>
</dbReference>
<dbReference type="SUPFAM" id="SSF88659">
    <property type="entry name" value="Sigma3 and sigma4 domains of RNA polymerase sigma factors"/>
    <property type="match status" value="1"/>
</dbReference>
<dbReference type="InterPro" id="IPR013249">
    <property type="entry name" value="RNA_pol_sigma70_r4_t2"/>
</dbReference>
<feature type="domain" description="DUF6596" evidence="3">
    <location>
        <begin position="188"/>
        <end position="287"/>
    </location>
</feature>
<reference evidence="4 5" key="1">
    <citation type="submission" date="2024-06" db="EMBL/GenBank/DDBJ databases">
        <title>Genomic Encyclopedia of Type Strains, Phase IV (KMG-IV): sequencing the most valuable type-strain genomes for metagenomic binning, comparative biology and taxonomic classification.</title>
        <authorList>
            <person name="Goeker M."/>
        </authorList>
    </citation>
    <scope>NUCLEOTIDE SEQUENCE [LARGE SCALE GENOMIC DNA]</scope>
    <source>
        <strain evidence="4 5">DSM 100022</strain>
    </source>
</reference>
<dbReference type="RefSeq" id="WP_354493121.1">
    <property type="nucleotide sequence ID" value="NZ_JBEPMC010000008.1"/>
</dbReference>
<gene>
    <name evidence="4" type="ORF">ABID19_004522</name>
</gene>
<dbReference type="SUPFAM" id="SSF88946">
    <property type="entry name" value="Sigma2 domain of RNA polymerase sigma factors"/>
    <property type="match status" value="1"/>
</dbReference>
<evidence type="ECO:0000313" key="4">
    <source>
        <dbReference type="EMBL" id="MET3581471.1"/>
    </source>
</evidence>
<dbReference type="Proteomes" id="UP001549204">
    <property type="component" value="Unassembled WGS sequence"/>
</dbReference>
<evidence type="ECO:0000259" key="1">
    <source>
        <dbReference type="Pfam" id="PF04542"/>
    </source>
</evidence>
<protein>
    <submittedName>
        <fullName evidence="4">RNA polymerase sigma-70 factor (ECF subfamily)</fullName>
    </submittedName>
</protein>
<dbReference type="NCBIfam" id="TIGR02937">
    <property type="entry name" value="sigma70-ECF"/>
    <property type="match status" value="1"/>
</dbReference>
<dbReference type="PANTHER" id="PTHR47756:SF2">
    <property type="entry name" value="BLL6612 PROTEIN"/>
    <property type="match status" value="1"/>
</dbReference>
<comment type="caution">
    <text evidence="4">The sequence shown here is derived from an EMBL/GenBank/DDBJ whole genome shotgun (WGS) entry which is preliminary data.</text>
</comment>
<accession>A0ABV2GT49</accession>
<name>A0ABV2GT49_9HYPH</name>
<dbReference type="Gene3D" id="1.10.1740.10">
    <property type="match status" value="1"/>
</dbReference>
<feature type="domain" description="RNA polymerase sigma factor 70 region 4 type 2" evidence="2">
    <location>
        <begin position="119"/>
        <end position="169"/>
    </location>
</feature>